<dbReference type="Proteomes" id="UP000281553">
    <property type="component" value="Unassembled WGS sequence"/>
</dbReference>
<proteinExistence type="predicted"/>
<evidence type="ECO:0000313" key="3">
    <source>
        <dbReference type="EMBL" id="VDN16086.1"/>
    </source>
</evidence>
<feature type="chain" id="PRO_5018157585" evidence="2">
    <location>
        <begin position="30"/>
        <end position="139"/>
    </location>
</feature>
<feature type="signal peptide" evidence="2">
    <location>
        <begin position="1"/>
        <end position="29"/>
    </location>
</feature>
<evidence type="ECO:0000256" key="1">
    <source>
        <dbReference type="SAM" id="Coils"/>
    </source>
</evidence>
<keyword evidence="4" id="KW-1185">Reference proteome</keyword>
<name>A0A3P7PDF4_DIBLA</name>
<dbReference type="OrthoDB" id="6279179at2759"/>
<organism evidence="3 4">
    <name type="scientific">Dibothriocephalus latus</name>
    <name type="common">Fish tapeworm</name>
    <name type="synonym">Diphyllobothrium latum</name>
    <dbReference type="NCBI Taxonomy" id="60516"/>
    <lineage>
        <taxon>Eukaryota</taxon>
        <taxon>Metazoa</taxon>
        <taxon>Spiralia</taxon>
        <taxon>Lophotrochozoa</taxon>
        <taxon>Platyhelminthes</taxon>
        <taxon>Cestoda</taxon>
        <taxon>Eucestoda</taxon>
        <taxon>Diphyllobothriidea</taxon>
        <taxon>Diphyllobothriidae</taxon>
        <taxon>Dibothriocephalus</taxon>
    </lineage>
</organism>
<protein>
    <submittedName>
        <fullName evidence="3">Uncharacterized protein</fullName>
    </submittedName>
</protein>
<evidence type="ECO:0000256" key="2">
    <source>
        <dbReference type="SAM" id="SignalP"/>
    </source>
</evidence>
<accession>A0A3P7PDF4</accession>
<keyword evidence="1" id="KW-0175">Coiled coil</keyword>
<sequence length="139" mass="15624">MAAAWFLSVNVGLALWSSCSLLPAQLVAALIKDMDSDFATGASDIDESGCLAARDEMVILGHFKMKMRADLDRKDEDQTDGWPVRTCLLAKRLCERIEEGHQRIDAARHRLEDQRKQLEALKTTSLCFKAKRVSCGFFF</sequence>
<dbReference type="EMBL" id="UYRU01064603">
    <property type="protein sequence ID" value="VDN16086.1"/>
    <property type="molecule type" value="Genomic_DNA"/>
</dbReference>
<dbReference type="AlphaFoldDB" id="A0A3P7PDF4"/>
<feature type="coiled-coil region" evidence="1">
    <location>
        <begin position="97"/>
        <end position="124"/>
    </location>
</feature>
<keyword evidence="2" id="KW-0732">Signal</keyword>
<gene>
    <name evidence="3" type="ORF">DILT_LOCUS11917</name>
</gene>
<evidence type="ECO:0000313" key="4">
    <source>
        <dbReference type="Proteomes" id="UP000281553"/>
    </source>
</evidence>
<reference evidence="3 4" key="1">
    <citation type="submission" date="2018-11" db="EMBL/GenBank/DDBJ databases">
        <authorList>
            <consortium name="Pathogen Informatics"/>
        </authorList>
    </citation>
    <scope>NUCLEOTIDE SEQUENCE [LARGE SCALE GENOMIC DNA]</scope>
</reference>